<name>A0A178HM79_9HYPH</name>
<accession>A0A178HM79</accession>
<feature type="transmembrane region" description="Helical" evidence="1">
    <location>
        <begin position="81"/>
        <end position="99"/>
    </location>
</feature>
<protein>
    <recommendedName>
        <fullName evidence="4">DUF983 domain-containing protein</fullName>
    </recommendedName>
</protein>
<gene>
    <name evidence="2" type="ORF">A3840_16820</name>
</gene>
<dbReference type="InterPro" id="IPR009325">
    <property type="entry name" value="DUF983"/>
</dbReference>
<proteinExistence type="predicted"/>
<keyword evidence="1" id="KW-0812">Transmembrane</keyword>
<dbReference type="STRING" id="1770058.A3840_16820"/>
<keyword evidence="3" id="KW-1185">Reference proteome</keyword>
<keyword evidence="1" id="KW-1133">Transmembrane helix</keyword>
<comment type="caution">
    <text evidence="2">The sequence shown here is derived from an EMBL/GenBank/DDBJ whole genome shotgun (WGS) entry which is preliminary data.</text>
</comment>
<dbReference type="Pfam" id="PF06170">
    <property type="entry name" value="DUF983"/>
    <property type="match status" value="1"/>
</dbReference>
<dbReference type="Proteomes" id="UP000078389">
    <property type="component" value="Unassembled WGS sequence"/>
</dbReference>
<keyword evidence="1" id="KW-0472">Membrane</keyword>
<sequence>MTQPSPILSGLRCRCPRCGRGRLFRSYLKLAPACSACNLDYGFADSGDGPAVFVIFAVAPLIVILALIVDATFTIQPWMHLVLWIPATILLCLGLLPPFKGVLINLQYRHDAREGRP</sequence>
<reference evidence="2 3" key="1">
    <citation type="submission" date="2016-03" db="EMBL/GenBank/DDBJ databases">
        <title>Genome sequencing of Devosia sp. S37.</title>
        <authorList>
            <person name="Mohd Nor M."/>
        </authorList>
    </citation>
    <scope>NUCLEOTIDE SEQUENCE [LARGE SCALE GENOMIC DNA]</scope>
    <source>
        <strain evidence="2 3">S37</strain>
    </source>
</reference>
<dbReference type="AlphaFoldDB" id="A0A178HM79"/>
<evidence type="ECO:0000313" key="3">
    <source>
        <dbReference type="Proteomes" id="UP000078389"/>
    </source>
</evidence>
<feature type="transmembrane region" description="Helical" evidence="1">
    <location>
        <begin position="51"/>
        <end position="69"/>
    </location>
</feature>
<evidence type="ECO:0000256" key="1">
    <source>
        <dbReference type="SAM" id="Phobius"/>
    </source>
</evidence>
<evidence type="ECO:0008006" key="4">
    <source>
        <dbReference type="Google" id="ProtNLM"/>
    </source>
</evidence>
<evidence type="ECO:0000313" key="2">
    <source>
        <dbReference type="EMBL" id="OAM73921.1"/>
    </source>
</evidence>
<dbReference type="EMBL" id="LVVY01000128">
    <property type="protein sequence ID" value="OAM73921.1"/>
    <property type="molecule type" value="Genomic_DNA"/>
</dbReference>
<dbReference type="OrthoDB" id="9799456at2"/>
<organism evidence="2 3">
    <name type="scientific">Devosia elaeis</name>
    <dbReference type="NCBI Taxonomy" id="1770058"/>
    <lineage>
        <taxon>Bacteria</taxon>
        <taxon>Pseudomonadati</taxon>
        <taxon>Pseudomonadota</taxon>
        <taxon>Alphaproteobacteria</taxon>
        <taxon>Hyphomicrobiales</taxon>
        <taxon>Devosiaceae</taxon>
        <taxon>Devosia</taxon>
    </lineage>
</organism>
<dbReference type="RefSeq" id="WP_067459588.1">
    <property type="nucleotide sequence ID" value="NZ_LVVY01000128.1"/>
</dbReference>